<keyword evidence="6 7" id="KW-0472">Membrane</keyword>
<keyword evidence="2 7" id="KW-0813">Transport</keyword>
<evidence type="ECO:0000256" key="3">
    <source>
        <dbReference type="ARBA" id="ARBA00022475"/>
    </source>
</evidence>
<reference evidence="10" key="1">
    <citation type="journal article" date="2019" name="Int. J. Syst. Evol. Microbiol.">
        <title>The Global Catalogue of Microorganisms (GCM) 10K type strain sequencing project: providing services to taxonomists for standard genome sequencing and annotation.</title>
        <authorList>
            <consortium name="The Broad Institute Genomics Platform"/>
            <consortium name="The Broad Institute Genome Sequencing Center for Infectious Disease"/>
            <person name="Wu L."/>
            <person name="Ma J."/>
        </authorList>
    </citation>
    <scope>NUCLEOTIDE SEQUENCE [LARGE SCALE GENOMIC DNA]</scope>
    <source>
        <strain evidence="10">CGMCC 1.18575</strain>
    </source>
</reference>
<dbReference type="Pfam" id="PF00528">
    <property type="entry name" value="BPD_transp_1"/>
    <property type="match status" value="1"/>
</dbReference>
<keyword evidence="4 7" id="KW-0812">Transmembrane</keyword>
<protein>
    <submittedName>
        <fullName evidence="9">ABC transporter permease</fullName>
    </submittedName>
</protein>
<dbReference type="CDD" id="cd06261">
    <property type="entry name" value="TM_PBP2"/>
    <property type="match status" value="1"/>
</dbReference>
<evidence type="ECO:0000256" key="7">
    <source>
        <dbReference type="RuleBase" id="RU363032"/>
    </source>
</evidence>
<keyword evidence="10" id="KW-1185">Reference proteome</keyword>
<name>A0ABW0HL24_9BACL</name>
<feature type="transmembrane region" description="Helical" evidence="7">
    <location>
        <begin position="97"/>
        <end position="118"/>
    </location>
</feature>
<keyword evidence="5 7" id="KW-1133">Transmembrane helix</keyword>
<gene>
    <name evidence="9" type="ORF">ACFPOF_03930</name>
</gene>
<feature type="domain" description="ABC transmembrane type-1" evidence="8">
    <location>
        <begin position="58"/>
        <end position="245"/>
    </location>
</feature>
<evidence type="ECO:0000256" key="4">
    <source>
        <dbReference type="ARBA" id="ARBA00022692"/>
    </source>
</evidence>
<keyword evidence="3" id="KW-1003">Cell membrane</keyword>
<feature type="transmembrane region" description="Helical" evidence="7">
    <location>
        <begin position="174"/>
        <end position="200"/>
    </location>
</feature>
<comment type="caution">
    <text evidence="9">The sequence shown here is derived from an EMBL/GenBank/DDBJ whole genome shotgun (WGS) entry which is preliminary data.</text>
</comment>
<dbReference type="Gene3D" id="1.10.3720.10">
    <property type="entry name" value="MetI-like"/>
    <property type="match status" value="1"/>
</dbReference>
<dbReference type="RefSeq" id="WP_378129800.1">
    <property type="nucleotide sequence ID" value="NZ_JBHSMI010000008.1"/>
</dbReference>
<feature type="transmembrane region" description="Helical" evidence="7">
    <location>
        <begin position="220"/>
        <end position="241"/>
    </location>
</feature>
<dbReference type="PROSITE" id="PS50928">
    <property type="entry name" value="ABC_TM1"/>
    <property type="match status" value="1"/>
</dbReference>
<proteinExistence type="inferred from homology"/>
<evidence type="ECO:0000256" key="5">
    <source>
        <dbReference type="ARBA" id="ARBA00022989"/>
    </source>
</evidence>
<comment type="similarity">
    <text evidence="7">Belongs to the binding-protein-dependent transport system permease family.</text>
</comment>
<evidence type="ECO:0000313" key="9">
    <source>
        <dbReference type="EMBL" id="MFC5401875.1"/>
    </source>
</evidence>
<dbReference type="SUPFAM" id="SSF161098">
    <property type="entry name" value="MetI-like"/>
    <property type="match status" value="1"/>
</dbReference>
<feature type="transmembrane region" description="Helical" evidence="7">
    <location>
        <begin position="124"/>
        <end position="143"/>
    </location>
</feature>
<evidence type="ECO:0000259" key="8">
    <source>
        <dbReference type="PROSITE" id="PS50928"/>
    </source>
</evidence>
<organism evidence="9 10">
    <name type="scientific">Cohnella soli</name>
    <dbReference type="NCBI Taxonomy" id="425005"/>
    <lineage>
        <taxon>Bacteria</taxon>
        <taxon>Bacillati</taxon>
        <taxon>Bacillota</taxon>
        <taxon>Bacilli</taxon>
        <taxon>Bacillales</taxon>
        <taxon>Paenibacillaceae</taxon>
        <taxon>Cohnella</taxon>
    </lineage>
</organism>
<dbReference type="InterPro" id="IPR035906">
    <property type="entry name" value="MetI-like_sf"/>
</dbReference>
<dbReference type="PANTHER" id="PTHR30151">
    <property type="entry name" value="ALKANE SULFONATE ABC TRANSPORTER-RELATED, MEMBRANE SUBUNIT"/>
    <property type="match status" value="1"/>
</dbReference>
<evidence type="ECO:0000313" key="10">
    <source>
        <dbReference type="Proteomes" id="UP001596113"/>
    </source>
</evidence>
<dbReference type="PANTHER" id="PTHR30151:SF20">
    <property type="entry name" value="ABC TRANSPORTER PERMEASE PROTEIN HI_0355-RELATED"/>
    <property type="match status" value="1"/>
</dbReference>
<feature type="transmembrane region" description="Helical" evidence="7">
    <location>
        <begin position="63"/>
        <end position="85"/>
    </location>
</feature>
<sequence length="261" mass="28644">MGNKTVRSFLLPVVALVVFVGLWQAVCAVFSIKTFTLPAPSAIAVSMYDDSAILWKQVLSTAYLAFVGLVLGVVIGIAVGIFLHVVPLLREALSPMLVLSQNIPLIALGPLLMIWFGFGWTPKLILLVLVSFFPVALSMLVGLRQSEPHLREYLDMIGASRWEMLIRLEFPGALTYFFSGLRIAATYVVSSALVAEWLGANKGIGYYLKLNSNGFDQPGVFGSIVCVVALSLLFYYSAVIAERLIIRWRPRSKGEWKGAAE</sequence>
<evidence type="ECO:0000256" key="1">
    <source>
        <dbReference type="ARBA" id="ARBA00004651"/>
    </source>
</evidence>
<evidence type="ECO:0000256" key="6">
    <source>
        <dbReference type="ARBA" id="ARBA00023136"/>
    </source>
</evidence>
<accession>A0ABW0HL24</accession>
<dbReference type="InterPro" id="IPR000515">
    <property type="entry name" value="MetI-like"/>
</dbReference>
<dbReference type="Proteomes" id="UP001596113">
    <property type="component" value="Unassembled WGS sequence"/>
</dbReference>
<dbReference type="EMBL" id="JBHSMI010000008">
    <property type="protein sequence ID" value="MFC5401875.1"/>
    <property type="molecule type" value="Genomic_DNA"/>
</dbReference>
<comment type="subcellular location">
    <subcellularLocation>
        <location evidence="1 7">Cell membrane</location>
        <topology evidence="1 7">Multi-pass membrane protein</topology>
    </subcellularLocation>
</comment>
<evidence type="ECO:0000256" key="2">
    <source>
        <dbReference type="ARBA" id="ARBA00022448"/>
    </source>
</evidence>